<evidence type="ECO:0000313" key="4">
    <source>
        <dbReference type="EMBL" id="KAK7302808.1"/>
    </source>
</evidence>
<dbReference type="CDD" id="cd00200">
    <property type="entry name" value="WD40"/>
    <property type="match status" value="1"/>
</dbReference>
<dbReference type="PROSITE" id="PS00678">
    <property type="entry name" value="WD_REPEATS_1"/>
    <property type="match status" value="1"/>
</dbReference>
<evidence type="ECO:0000313" key="5">
    <source>
        <dbReference type="Proteomes" id="UP001359559"/>
    </source>
</evidence>
<dbReference type="Pfam" id="PF00400">
    <property type="entry name" value="WD40"/>
    <property type="match status" value="4"/>
</dbReference>
<dbReference type="InterPro" id="IPR006594">
    <property type="entry name" value="LisH"/>
</dbReference>
<proteinExistence type="predicted"/>
<dbReference type="Gene3D" id="2.130.10.10">
    <property type="entry name" value="YVTN repeat-like/Quinoprotein amine dehydrogenase"/>
    <property type="match status" value="2"/>
</dbReference>
<accession>A0AAN9PM20</accession>
<dbReference type="PROSITE" id="PS50294">
    <property type="entry name" value="WD_REPEATS_REGION"/>
    <property type="match status" value="3"/>
</dbReference>
<feature type="repeat" description="WD" evidence="3">
    <location>
        <begin position="481"/>
        <end position="522"/>
    </location>
</feature>
<keyword evidence="2" id="KW-0677">Repeat</keyword>
<feature type="repeat" description="WD" evidence="3">
    <location>
        <begin position="439"/>
        <end position="480"/>
    </location>
</feature>
<feature type="repeat" description="WD" evidence="3">
    <location>
        <begin position="524"/>
        <end position="566"/>
    </location>
</feature>
<protein>
    <submittedName>
        <fullName evidence="4">Uncharacterized protein</fullName>
    </submittedName>
</protein>
<dbReference type="InterPro" id="IPR036322">
    <property type="entry name" value="WD40_repeat_dom_sf"/>
</dbReference>
<gene>
    <name evidence="4" type="ORF">RJT34_13704</name>
</gene>
<dbReference type="SMART" id="SM00320">
    <property type="entry name" value="WD40"/>
    <property type="match status" value="7"/>
</dbReference>
<dbReference type="PANTHER" id="PTHR44376">
    <property type="entry name" value="TRANSCRIPTIONAL REGULATOR OF FILAMENTOUS GROWTH FLO8"/>
    <property type="match status" value="1"/>
</dbReference>
<dbReference type="GO" id="GO:0003714">
    <property type="term" value="F:transcription corepressor activity"/>
    <property type="evidence" value="ECO:0007669"/>
    <property type="project" value="InterPro"/>
</dbReference>
<keyword evidence="5" id="KW-1185">Reference proteome</keyword>
<evidence type="ECO:0000256" key="2">
    <source>
        <dbReference type="ARBA" id="ARBA00022737"/>
    </source>
</evidence>
<dbReference type="SUPFAM" id="SSF50978">
    <property type="entry name" value="WD40 repeat-like"/>
    <property type="match status" value="1"/>
</dbReference>
<sequence length="722" mass="80728">MASSPSGPWDADEMFRVYLHDYMIKRGMHQAAEIFKKEAQVPDNSVVSTDMKYFDSVADSHEGFLHEWWSVFYGVFTSRQRKDQETRPGSSSKVVTKCGLIFCFLVPCFIFILSHTLVNSQAPKMIDNARNSTPPRIPQLSMSEQRTQPVQGSSTFNKIMAQQTVCAIPPSAVYDKQHLGYLPENVEQSLNDLIKANSLKFLSGTSSKTVYISHLPHDVGKQIQAQVRKDSGSGMCVGRDIPRDLLDIMQKTMLTSNGSHEQKTNEALNHVALNGWPINDPLGLQNQALASLLQTPSYQQRCQMLKTQNEDAILTQALASTTRNQAFTVPRNSTECNSLYLTNPKTESTEKDKQMIEQKITTVEQEDHQDQQMQMQSQNVENCLDAPDGKSVDENVESFLSLENEHTDHRIVPFSNLKRLSTRSRNENKGFSFEEVGCLHSSKSKVLSSHFSSDGKILTSVGHEKKAFVWNMETFDCVTTSEAHSFIVTDIRFRPGSTIFATSSFDRSVKLWDATRPAKSLSKLTGHEEPVMSLDFHPRKMDLLCSCDSNDVIRLWDVNQCSCMHITKGGSRQVRFQPHFGKFLATATGNNVKIFDFETDSILYHLEGHVNEVLSICWDKSGNFIASISEDSARVWSVASDGKCISELNSTGNKFQSCVFHPGYLNLLVIGGYQSLELWSPAEGSKTLAIPAHKGLIAGLADSPEDELIASASHDHSVKLWK</sequence>
<dbReference type="InterPro" id="IPR015943">
    <property type="entry name" value="WD40/YVTN_repeat-like_dom_sf"/>
</dbReference>
<dbReference type="AlphaFoldDB" id="A0AAN9PM20"/>
<keyword evidence="1 3" id="KW-0853">WD repeat</keyword>
<dbReference type="InterPro" id="IPR001680">
    <property type="entry name" value="WD40_rpt"/>
</dbReference>
<organism evidence="4 5">
    <name type="scientific">Clitoria ternatea</name>
    <name type="common">Butterfly pea</name>
    <dbReference type="NCBI Taxonomy" id="43366"/>
    <lineage>
        <taxon>Eukaryota</taxon>
        <taxon>Viridiplantae</taxon>
        <taxon>Streptophyta</taxon>
        <taxon>Embryophyta</taxon>
        <taxon>Tracheophyta</taxon>
        <taxon>Spermatophyta</taxon>
        <taxon>Magnoliopsida</taxon>
        <taxon>eudicotyledons</taxon>
        <taxon>Gunneridae</taxon>
        <taxon>Pentapetalae</taxon>
        <taxon>rosids</taxon>
        <taxon>fabids</taxon>
        <taxon>Fabales</taxon>
        <taxon>Fabaceae</taxon>
        <taxon>Papilionoideae</taxon>
        <taxon>50 kb inversion clade</taxon>
        <taxon>NPAAA clade</taxon>
        <taxon>indigoferoid/millettioid clade</taxon>
        <taxon>Phaseoleae</taxon>
        <taxon>Clitoria</taxon>
    </lineage>
</organism>
<dbReference type="EMBL" id="JAYKXN010000003">
    <property type="protein sequence ID" value="KAK7302808.1"/>
    <property type="molecule type" value="Genomic_DNA"/>
</dbReference>
<feature type="repeat" description="WD" evidence="3">
    <location>
        <begin position="690"/>
        <end position="722"/>
    </location>
</feature>
<dbReference type="InterPro" id="IPR044716">
    <property type="entry name" value="LEUNIG-like"/>
</dbReference>
<evidence type="ECO:0000256" key="1">
    <source>
        <dbReference type="ARBA" id="ARBA00022574"/>
    </source>
</evidence>
<comment type="caution">
    <text evidence="4">The sequence shown here is derived from an EMBL/GenBank/DDBJ whole genome shotgun (WGS) entry which is preliminary data.</text>
</comment>
<dbReference type="InterPro" id="IPR019775">
    <property type="entry name" value="WD40_repeat_CS"/>
</dbReference>
<dbReference type="Proteomes" id="UP001359559">
    <property type="component" value="Unassembled WGS sequence"/>
</dbReference>
<dbReference type="PANTHER" id="PTHR44376:SF8">
    <property type="entry name" value="TRANSCRIPTIONAL COREPRESSOR LEUNIG-LIKE"/>
    <property type="match status" value="1"/>
</dbReference>
<dbReference type="Pfam" id="PF08513">
    <property type="entry name" value="LisH"/>
    <property type="match status" value="1"/>
</dbReference>
<evidence type="ECO:0000256" key="3">
    <source>
        <dbReference type="PROSITE-ProRule" id="PRU00221"/>
    </source>
</evidence>
<dbReference type="PROSITE" id="PS50082">
    <property type="entry name" value="WD_REPEATS_2"/>
    <property type="match status" value="4"/>
</dbReference>
<dbReference type="PROSITE" id="PS50896">
    <property type="entry name" value="LISH"/>
    <property type="match status" value="1"/>
</dbReference>
<name>A0AAN9PM20_CLITE</name>
<reference evidence="4 5" key="1">
    <citation type="submission" date="2024-01" db="EMBL/GenBank/DDBJ databases">
        <title>The genomes of 5 underutilized Papilionoideae crops provide insights into root nodulation and disease resistance.</title>
        <authorList>
            <person name="Yuan L."/>
        </authorList>
    </citation>
    <scope>NUCLEOTIDE SEQUENCE [LARGE SCALE GENOMIC DNA]</scope>
    <source>
        <strain evidence="4">LY-2023</strain>
        <tissue evidence="4">Leaf</tissue>
    </source>
</reference>